<evidence type="ECO:0000256" key="1">
    <source>
        <dbReference type="SAM" id="MobiDB-lite"/>
    </source>
</evidence>
<feature type="region of interest" description="Disordered" evidence="1">
    <location>
        <begin position="38"/>
        <end position="70"/>
    </location>
</feature>
<dbReference type="Pfam" id="PF09011">
    <property type="entry name" value="HMG_box_2"/>
    <property type="match status" value="1"/>
</dbReference>
<name>A0A8H5AS50_9AGAR</name>
<evidence type="ECO:0000313" key="3">
    <source>
        <dbReference type="EMBL" id="KAF5309903.1"/>
    </source>
</evidence>
<evidence type="ECO:0000313" key="4">
    <source>
        <dbReference type="Proteomes" id="UP000567179"/>
    </source>
</evidence>
<keyword evidence="4" id="KW-1185">Reference proteome</keyword>
<dbReference type="EMBL" id="JAACJJ010000058">
    <property type="protein sequence ID" value="KAF5309903.1"/>
    <property type="molecule type" value="Genomic_DNA"/>
</dbReference>
<gene>
    <name evidence="3" type="ORF">D9619_010383</name>
</gene>
<reference evidence="3 4" key="1">
    <citation type="journal article" date="2020" name="ISME J.">
        <title>Uncovering the hidden diversity of litter-decomposition mechanisms in mushroom-forming fungi.</title>
        <authorList>
            <person name="Floudas D."/>
            <person name="Bentzer J."/>
            <person name="Ahren D."/>
            <person name="Johansson T."/>
            <person name="Persson P."/>
            <person name="Tunlid A."/>
        </authorList>
    </citation>
    <scope>NUCLEOTIDE SEQUENCE [LARGE SCALE GENOMIC DNA]</scope>
    <source>
        <strain evidence="3 4">CBS 101986</strain>
    </source>
</reference>
<dbReference type="OrthoDB" id="10624307at2759"/>
<proteinExistence type="predicted"/>
<protein>
    <recommendedName>
        <fullName evidence="2">HMG box domain-containing protein</fullName>
    </recommendedName>
</protein>
<dbReference type="InterPro" id="IPR036910">
    <property type="entry name" value="HMG_box_dom_sf"/>
</dbReference>
<sequence length="207" mass="23225">MLVPTLRQHLPRTLALPGALFLGLRAFSLTVPALKTATATKTPKSKPPAPKPKKITRKDMRPPFDHPGTSWTNFVRELTKGKPGGAFHETEGVRLAARKWAQMSQEEKDIYAPTQEARDEYSAKRKEWKKTLPRAVRQKLARPKVPGKTNAYALFVKDNYDKSKSFADNAEPLKTKWATLSESEKLAYTQRAKEIMVAAAQSAQPDQ</sequence>
<evidence type="ECO:0000259" key="2">
    <source>
        <dbReference type="Pfam" id="PF09011"/>
    </source>
</evidence>
<dbReference type="Gene3D" id="1.10.30.10">
    <property type="entry name" value="High mobility group box domain"/>
    <property type="match status" value="2"/>
</dbReference>
<comment type="caution">
    <text evidence="3">The sequence shown here is derived from an EMBL/GenBank/DDBJ whole genome shotgun (WGS) entry which is preliminary data.</text>
</comment>
<feature type="domain" description="HMG box" evidence="2">
    <location>
        <begin position="146"/>
        <end position="200"/>
    </location>
</feature>
<dbReference type="Proteomes" id="UP000567179">
    <property type="component" value="Unassembled WGS sequence"/>
</dbReference>
<dbReference type="InterPro" id="IPR009071">
    <property type="entry name" value="HMG_box_dom"/>
</dbReference>
<dbReference type="AlphaFoldDB" id="A0A8H5AS50"/>
<dbReference type="SUPFAM" id="SSF47095">
    <property type="entry name" value="HMG-box"/>
    <property type="match status" value="2"/>
</dbReference>
<accession>A0A8H5AS50</accession>
<organism evidence="3 4">
    <name type="scientific">Psilocybe cf. subviscida</name>
    <dbReference type="NCBI Taxonomy" id="2480587"/>
    <lineage>
        <taxon>Eukaryota</taxon>
        <taxon>Fungi</taxon>
        <taxon>Dikarya</taxon>
        <taxon>Basidiomycota</taxon>
        <taxon>Agaricomycotina</taxon>
        <taxon>Agaricomycetes</taxon>
        <taxon>Agaricomycetidae</taxon>
        <taxon>Agaricales</taxon>
        <taxon>Agaricineae</taxon>
        <taxon>Strophariaceae</taxon>
        <taxon>Psilocybe</taxon>
    </lineage>
</organism>